<evidence type="ECO:0000313" key="3">
    <source>
        <dbReference type="Proteomes" id="UP000001591"/>
    </source>
</evidence>
<dbReference type="InterPro" id="IPR007060">
    <property type="entry name" value="FtsL/DivIC"/>
</dbReference>
<keyword evidence="1" id="KW-0175">Coiled coil</keyword>
<dbReference type="Proteomes" id="UP000001591">
    <property type="component" value="Chromosome"/>
</dbReference>
<sequence length="120" mass="13415">MHALGSAFNRAFRQIIGPVLGASVVAYFAYHTVQGDRGLVALTHLQGEVEEASRVLAEVRHEREQLEHRARLLRPDNLDPDMLEERARLLLNKTHPDDLVILLPGRPAPQSPQDTQPGSR</sequence>
<dbReference type="RefSeq" id="WP_012565358.1">
    <property type="nucleotide sequence ID" value="NC_011420.2"/>
</dbReference>
<protein>
    <submittedName>
        <fullName evidence="2">Septum formation initiator, putative</fullName>
    </submittedName>
</protein>
<evidence type="ECO:0000256" key="1">
    <source>
        <dbReference type="SAM" id="Coils"/>
    </source>
</evidence>
<dbReference type="OrthoDB" id="9815600at2"/>
<proteinExistence type="predicted"/>
<dbReference type="KEGG" id="rce:RC1_0118"/>
<gene>
    <name evidence="2" type="ordered locus">RC1_0118</name>
</gene>
<name>B6IQ31_RHOCS</name>
<reference evidence="2 3" key="1">
    <citation type="journal article" date="2010" name="BMC Genomics">
        <title>Metabolic flexibility revealed in the genome of the cyst-forming alpha-1 proteobacterium Rhodospirillum centenum.</title>
        <authorList>
            <person name="Lu Y.K."/>
            <person name="Marden J."/>
            <person name="Han M."/>
            <person name="Swingley W.D."/>
            <person name="Mastrian S.D."/>
            <person name="Chowdhury S.R."/>
            <person name="Hao J."/>
            <person name="Helmy T."/>
            <person name="Kim S."/>
            <person name="Kurdoglu A.A."/>
            <person name="Matthies H.J."/>
            <person name="Rollo D."/>
            <person name="Stothard P."/>
            <person name="Blankenship R.E."/>
            <person name="Bauer C.E."/>
            <person name="Touchman J.W."/>
        </authorList>
    </citation>
    <scope>NUCLEOTIDE SEQUENCE [LARGE SCALE GENOMIC DNA]</scope>
    <source>
        <strain evidence="3">ATCC 51521 / SW</strain>
    </source>
</reference>
<dbReference type="Pfam" id="PF04977">
    <property type="entry name" value="DivIC"/>
    <property type="match status" value="1"/>
</dbReference>
<dbReference type="STRING" id="414684.RC1_0118"/>
<keyword evidence="3" id="KW-1185">Reference proteome</keyword>
<dbReference type="AlphaFoldDB" id="B6IQ31"/>
<dbReference type="EMBL" id="CP000613">
    <property type="protein sequence ID" value="ACI97567.1"/>
    <property type="molecule type" value="Genomic_DNA"/>
</dbReference>
<dbReference type="HOGENOM" id="CLU_159931_2_1_5"/>
<feature type="coiled-coil region" evidence="1">
    <location>
        <begin position="42"/>
        <end position="69"/>
    </location>
</feature>
<accession>B6IQ31</accession>
<organism evidence="2 3">
    <name type="scientific">Rhodospirillum centenum (strain ATCC 51521 / SW)</name>
    <dbReference type="NCBI Taxonomy" id="414684"/>
    <lineage>
        <taxon>Bacteria</taxon>
        <taxon>Pseudomonadati</taxon>
        <taxon>Pseudomonadota</taxon>
        <taxon>Alphaproteobacteria</taxon>
        <taxon>Rhodospirillales</taxon>
        <taxon>Rhodospirillaceae</taxon>
        <taxon>Rhodospirillum</taxon>
    </lineage>
</organism>
<dbReference type="eggNOG" id="COG2919">
    <property type="taxonomic scope" value="Bacteria"/>
</dbReference>
<evidence type="ECO:0000313" key="2">
    <source>
        <dbReference type="EMBL" id="ACI97567.1"/>
    </source>
</evidence>